<evidence type="ECO:0000256" key="4">
    <source>
        <dbReference type="ARBA" id="ARBA00022553"/>
    </source>
</evidence>
<keyword evidence="6 19" id="KW-0812">Transmembrane</keyword>
<dbReference type="SUPFAM" id="SSF52172">
    <property type="entry name" value="CheY-like"/>
    <property type="match status" value="1"/>
</dbReference>
<evidence type="ECO:0000256" key="12">
    <source>
        <dbReference type="ARBA" id="ARBA00023012"/>
    </source>
</evidence>
<feature type="transmembrane region" description="Helical" evidence="19">
    <location>
        <begin position="39"/>
        <end position="59"/>
    </location>
</feature>
<dbReference type="Pfam" id="PF02518">
    <property type="entry name" value="HATPase_c"/>
    <property type="match status" value="1"/>
</dbReference>
<dbReference type="CDD" id="cd00082">
    <property type="entry name" value="HisKA"/>
    <property type="match status" value="1"/>
</dbReference>
<evidence type="ECO:0000313" key="22">
    <source>
        <dbReference type="EMBL" id="NUZ06111.1"/>
    </source>
</evidence>
<dbReference type="Proteomes" id="UP000529637">
    <property type="component" value="Unassembled WGS sequence"/>
</dbReference>
<evidence type="ECO:0000256" key="14">
    <source>
        <dbReference type="ARBA" id="ARBA00023136"/>
    </source>
</evidence>
<dbReference type="Gene3D" id="1.10.287.130">
    <property type="match status" value="1"/>
</dbReference>
<dbReference type="FunFam" id="3.30.565.10:FF:000010">
    <property type="entry name" value="Sensor histidine kinase RcsC"/>
    <property type="match status" value="1"/>
</dbReference>
<evidence type="ECO:0000256" key="5">
    <source>
        <dbReference type="ARBA" id="ARBA00022679"/>
    </source>
</evidence>
<feature type="domain" description="Histidine kinase" evidence="20">
    <location>
        <begin position="249"/>
        <end position="470"/>
    </location>
</feature>
<evidence type="ECO:0000256" key="9">
    <source>
        <dbReference type="ARBA" id="ARBA00022777"/>
    </source>
</evidence>
<protein>
    <recommendedName>
        <fullName evidence="16">Virulence sensor protein BvgS</fullName>
        <ecNumber evidence="3">2.7.13.3</ecNumber>
    </recommendedName>
</protein>
<dbReference type="InterPro" id="IPR003594">
    <property type="entry name" value="HATPase_dom"/>
</dbReference>
<evidence type="ECO:0000256" key="18">
    <source>
        <dbReference type="SAM" id="Coils"/>
    </source>
</evidence>
<evidence type="ECO:0000256" key="19">
    <source>
        <dbReference type="SAM" id="Phobius"/>
    </source>
</evidence>
<evidence type="ECO:0000256" key="6">
    <source>
        <dbReference type="ARBA" id="ARBA00022692"/>
    </source>
</evidence>
<keyword evidence="10" id="KW-0067">ATP-binding</keyword>
<evidence type="ECO:0000256" key="16">
    <source>
        <dbReference type="ARBA" id="ARBA00070152"/>
    </source>
</evidence>
<evidence type="ECO:0000256" key="8">
    <source>
        <dbReference type="ARBA" id="ARBA00022741"/>
    </source>
</evidence>
<comment type="function">
    <text evidence="15">Member of the two-component regulatory system BvgS/BvgA. Phosphorylates BvgA via a four-step phosphorelay in response to environmental signals.</text>
</comment>
<evidence type="ECO:0000256" key="10">
    <source>
        <dbReference type="ARBA" id="ARBA00022840"/>
    </source>
</evidence>
<dbReference type="InterPro" id="IPR004358">
    <property type="entry name" value="Sig_transdc_His_kin-like_C"/>
</dbReference>
<dbReference type="PROSITE" id="PS50109">
    <property type="entry name" value="HIS_KIN"/>
    <property type="match status" value="1"/>
</dbReference>
<dbReference type="GO" id="GO:0000155">
    <property type="term" value="F:phosphorelay sensor kinase activity"/>
    <property type="evidence" value="ECO:0007669"/>
    <property type="project" value="InterPro"/>
</dbReference>
<dbReference type="SUPFAM" id="SSF47384">
    <property type="entry name" value="Homodimeric domain of signal transducing histidine kinase"/>
    <property type="match status" value="1"/>
</dbReference>
<dbReference type="SMART" id="SM00387">
    <property type="entry name" value="HATPase_c"/>
    <property type="match status" value="1"/>
</dbReference>
<dbReference type="AlphaFoldDB" id="A0A7Y6TWL3"/>
<dbReference type="PRINTS" id="PR00344">
    <property type="entry name" value="BCTRLSENSOR"/>
</dbReference>
<dbReference type="Gene3D" id="3.30.565.10">
    <property type="entry name" value="Histidine kinase-like ATPase, C-terminal domain"/>
    <property type="match status" value="1"/>
</dbReference>
<evidence type="ECO:0000256" key="13">
    <source>
        <dbReference type="ARBA" id="ARBA00023026"/>
    </source>
</evidence>
<sequence length="617" mass="66646">MAISPTAQGRDAGFTLDETVLSERRIVSAWRVHAVQIPAFRAIGFAVLCVLLVVHDLRGPDAFASDELRRLVLLNVAYASISWWLVLLAYGRTGRFDVGLLFLHLDVLVWLPTLHHLGHGNPYVAFFILIRVADQAGFGFRRALHFAHLLPLVYLGYAGYTTDERGPAAMLGHAAAAATMYVLGLYLAATASVSERLRDRTRQAVRTARELVNRLEQETRALEAQAVELEHARRAAEQASIAKSQFLATMSHEIRTPLNGVLGTTRLLLETPLSPLQRRYADAGHRSATLLLGLIDDVLDLSRIEAGKLVLNVTAVDVRELAREAVEVIAATADGKPVQLRCDLDAALPATLAADPVRLRQVLVNLLHNAVKFTERGEVELRVTVVDDAPAAARLRFEVRDTGIGMTREHLDSVFDAFTQADASTSRQYGGSGLGLAIVRQLVEMMGGRIDATSEPGHGSVLAFELGLAKTVAPADAHVAVSTPPVSLVGALVLLAEDEPVNQLVVTGMLRKLGCRVDVVSDGDAACDAVASQRYDLVLMDCHMPVTDGYDATERIRRAEAAGKPRTVIVALTADALVASRERCIASGMDDFLTKPLSLEVLRAALERWAGPPAAPA</sequence>
<proteinExistence type="predicted"/>
<evidence type="ECO:0000256" key="2">
    <source>
        <dbReference type="ARBA" id="ARBA00004370"/>
    </source>
</evidence>
<keyword evidence="11 19" id="KW-1133">Transmembrane helix</keyword>
<dbReference type="GO" id="GO:0005524">
    <property type="term" value="F:ATP binding"/>
    <property type="evidence" value="ECO:0007669"/>
    <property type="project" value="UniProtKB-KW"/>
</dbReference>
<dbReference type="SUPFAM" id="SSF55874">
    <property type="entry name" value="ATPase domain of HSP90 chaperone/DNA topoisomerase II/histidine kinase"/>
    <property type="match status" value="1"/>
</dbReference>
<evidence type="ECO:0000256" key="3">
    <source>
        <dbReference type="ARBA" id="ARBA00012438"/>
    </source>
</evidence>
<evidence type="ECO:0000259" key="21">
    <source>
        <dbReference type="PROSITE" id="PS50110"/>
    </source>
</evidence>
<keyword evidence="23" id="KW-1185">Reference proteome</keyword>
<dbReference type="GO" id="GO:0016020">
    <property type="term" value="C:membrane"/>
    <property type="evidence" value="ECO:0007669"/>
    <property type="project" value="UniProtKB-SubCell"/>
</dbReference>
<evidence type="ECO:0000256" key="1">
    <source>
        <dbReference type="ARBA" id="ARBA00000085"/>
    </source>
</evidence>
<dbReference type="InterPro" id="IPR001789">
    <property type="entry name" value="Sig_transdc_resp-reg_receiver"/>
</dbReference>
<feature type="transmembrane region" description="Helical" evidence="19">
    <location>
        <begin position="142"/>
        <end position="160"/>
    </location>
</feature>
<keyword evidence="18" id="KW-0175">Coiled coil</keyword>
<dbReference type="CDD" id="cd16922">
    <property type="entry name" value="HATPase_EvgS-ArcB-TorS-like"/>
    <property type="match status" value="1"/>
</dbReference>
<keyword evidence="8" id="KW-0547">Nucleotide-binding</keyword>
<organism evidence="22 23">
    <name type="scientific">Piscinibacter koreensis</name>
    <dbReference type="NCBI Taxonomy" id="2742824"/>
    <lineage>
        <taxon>Bacteria</taxon>
        <taxon>Pseudomonadati</taxon>
        <taxon>Pseudomonadota</taxon>
        <taxon>Betaproteobacteria</taxon>
        <taxon>Burkholderiales</taxon>
        <taxon>Sphaerotilaceae</taxon>
        <taxon>Piscinibacter</taxon>
    </lineage>
</organism>
<keyword evidence="14 19" id="KW-0472">Membrane</keyword>
<dbReference type="Pfam" id="PF00512">
    <property type="entry name" value="HisKA"/>
    <property type="match status" value="1"/>
</dbReference>
<dbReference type="SMART" id="SM00448">
    <property type="entry name" value="REC"/>
    <property type="match status" value="1"/>
</dbReference>
<dbReference type="EC" id="2.7.13.3" evidence="3"/>
<feature type="transmembrane region" description="Helical" evidence="19">
    <location>
        <begin position="172"/>
        <end position="193"/>
    </location>
</feature>
<dbReference type="InterPro" id="IPR011006">
    <property type="entry name" value="CheY-like_superfamily"/>
</dbReference>
<dbReference type="Pfam" id="PF00072">
    <property type="entry name" value="Response_reg"/>
    <property type="match status" value="1"/>
</dbReference>
<keyword evidence="7" id="KW-0732">Signal</keyword>
<keyword evidence="12" id="KW-0902">Two-component regulatory system</keyword>
<comment type="caution">
    <text evidence="22">The sequence shown here is derived from an EMBL/GenBank/DDBJ whole genome shotgun (WGS) entry which is preliminary data.</text>
</comment>
<dbReference type="RefSeq" id="WP_176068779.1">
    <property type="nucleotide sequence ID" value="NZ_JABWMJ010000004.1"/>
</dbReference>
<dbReference type="InterPro" id="IPR005467">
    <property type="entry name" value="His_kinase_dom"/>
</dbReference>
<dbReference type="InterPro" id="IPR003661">
    <property type="entry name" value="HisK_dim/P_dom"/>
</dbReference>
<accession>A0A7Y6TWL3</accession>
<dbReference type="PROSITE" id="PS50110">
    <property type="entry name" value="RESPONSE_REGULATORY"/>
    <property type="match status" value="1"/>
</dbReference>
<dbReference type="SMART" id="SM00388">
    <property type="entry name" value="HisKA"/>
    <property type="match status" value="1"/>
</dbReference>
<reference evidence="22 23" key="1">
    <citation type="submission" date="2020-06" db="EMBL/GenBank/DDBJ databases">
        <title>Schlegella sp. ID0723 isolated from air conditioner.</title>
        <authorList>
            <person name="Kim D.Y."/>
            <person name="Kim D.-U."/>
        </authorList>
    </citation>
    <scope>NUCLEOTIDE SEQUENCE [LARGE SCALE GENOMIC DNA]</scope>
    <source>
        <strain evidence="22 23">ID0723</strain>
    </source>
</reference>
<keyword evidence="13" id="KW-0843">Virulence</keyword>
<feature type="transmembrane region" description="Helical" evidence="19">
    <location>
        <begin position="71"/>
        <end position="90"/>
    </location>
</feature>
<dbReference type="EMBL" id="JABWMJ010000004">
    <property type="protein sequence ID" value="NUZ06111.1"/>
    <property type="molecule type" value="Genomic_DNA"/>
</dbReference>
<feature type="coiled-coil region" evidence="18">
    <location>
        <begin position="198"/>
        <end position="239"/>
    </location>
</feature>
<dbReference type="Gene3D" id="3.40.50.2300">
    <property type="match status" value="1"/>
</dbReference>
<feature type="domain" description="Response regulatory" evidence="21">
    <location>
        <begin position="492"/>
        <end position="610"/>
    </location>
</feature>
<evidence type="ECO:0000256" key="17">
    <source>
        <dbReference type="PROSITE-ProRule" id="PRU00169"/>
    </source>
</evidence>
<evidence type="ECO:0000256" key="11">
    <source>
        <dbReference type="ARBA" id="ARBA00022989"/>
    </source>
</evidence>
<keyword evidence="9" id="KW-0418">Kinase</keyword>
<dbReference type="InterPro" id="IPR036097">
    <property type="entry name" value="HisK_dim/P_sf"/>
</dbReference>
<evidence type="ECO:0000256" key="15">
    <source>
        <dbReference type="ARBA" id="ARBA00058004"/>
    </source>
</evidence>
<evidence type="ECO:0000259" key="20">
    <source>
        <dbReference type="PROSITE" id="PS50109"/>
    </source>
</evidence>
<evidence type="ECO:0000256" key="7">
    <source>
        <dbReference type="ARBA" id="ARBA00022729"/>
    </source>
</evidence>
<dbReference type="PANTHER" id="PTHR45339:SF1">
    <property type="entry name" value="HYBRID SIGNAL TRANSDUCTION HISTIDINE KINASE J"/>
    <property type="match status" value="1"/>
</dbReference>
<gene>
    <name evidence="22" type="ORF">HQN59_10085</name>
</gene>
<keyword evidence="5" id="KW-0808">Transferase</keyword>
<dbReference type="FunFam" id="1.10.287.130:FF:000004">
    <property type="entry name" value="Ethylene receptor 1"/>
    <property type="match status" value="1"/>
</dbReference>
<dbReference type="InterPro" id="IPR036890">
    <property type="entry name" value="HATPase_C_sf"/>
</dbReference>
<evidence type="ECO:0000313" key="23">
    <source>
        <dbReference type="Proteomes" id="UP000529637"/>
    </source>
</evidence>
<feature type="transmembrane region" description="Helical" evidence="19">
    <location>
        <begin position="110"/>
        <end position="130"/>
    </location>
</feature>
<dbReference type="PANTHER" id="PTHR45339">
    <property type="entry name" value="HYBRID SIGNAL TRANSDUCTION HISTIDINE KINASE J"/>
    <property type="match status" value="1"/>
</dbReference>
<feature type="modified residue" description="4-aspartylphosphate" evidence="17">
    <location>
        <position position="541"/>
    </location>
</feature>
<name>A0A7Y6TWL3_9BURK</name>
<comment type="subcellular location">
    <subcellularLocation>
        <location evidence="2">Membrane</location>
    </subcellularLocation>
</comment>
<dbReference type="CDD" id="cd17546">
    <property type="entry name" value="REC_hyHK_CKI1_RcsC-like"/>
    <property type="match status" value="1"/>
</dbReference>
<keyword evidence="4 17" id="KW-0597">Phosphoprotein</keyword>
<comment type="catalytic activity">
    <reaction evidence="1">
        <text>ATP + protein L-histidine = ADP + protein N-phospho-L-histidine.</text>
        <dbReference type="EC" id="2.7.13.3"/>
    </reaction>
</comment>